<dbReference type="SUPFAM" id="SSF81383">
    <property type="entry name" value="F-box domain"/>
    <property type="match status" value="1"/>
</dbReference>
<dbReference type="InterPro" id="IPR001810">
    <property type="entry name" value="F-box_dom"/>
</dbReference>
<feature type="domain" description="F-box" evidence="1">
    <location>
        <begin position="1"/>
        <end position="43"/>
    </location>
</feature>
<accession>A0A061GCB7</accession>
<dbReference type="Gene3D" id="1.20.1280.50">
    <property type="match status" value="1"/>
</dbReference>
<dbReference type="InterPro" id="IPR036047">
    <property type="entry name" value="F-box-like_dom_sf"/>
</dbReference>
<dbReference type="AlphaFoldDB" id="A0A061GCB7"/>
<dbReference type="InterPro" id="IPR050796">
    <property type="entry name" value="SCF_F-box_component"/>
</dbReference>
<dbReference type="Pfam" id="PF07734">
    <property type="entry name" value="FBA_1"/>
    <property type="match status" value="1"/>
</dbReference>
<evidence type="ECO:0000313" key="3">
    <source>
        <dbReference type="Proteomes" id="UP000026915"/>
    </source>
</evidence>
<protein>
    <submittedName>
        <fullName evidence="2">F-box family protein</fullName>
    </submittedName>
</protein>
<dbReference type="SMART" id="SM00256">
    <property type="entry name" value="FBOX"/>
    <property type="match status" value="1"/>
</dbReference>
<dbReference type="InterPro" id="IPR006527">
    <property type="entry name" value="F-box-assoc_dom_typ1"/>
</dbReference>
<proteinExistence type="predicted"/>
<dbReference type="NCBIfam" id="TIGR01640">
    <property type="entry name" value="F_box_assoc_1"/>
    <property type="match status" value="1"/>
</dbReference>
<evidence type="ECO:0000259" key="1">
    <source>
        <dbReference type="PROSITE" id="PS50181"/>
    </source>
</evidence>
<sequence length="352" mass="40461">MSPFPSDLITDILCRLPVKTLLRFRCVSKPWGSLIDDSDFVKLHLHQSLKTNTNVKLFLDNCVENNSKAYAVDFDSLCNLVQFPRPFTAEANKYQSRIFGSCNGLLAVYHRQKGIALWNPSTRKCHYLPTLSDDINMDPDILLGCGYDKNTILGFGYDVSGNDYKVVNMLRSKTQNCFKVMVYSLKANSWKRIKDCPCDIFTNYNDGACVNGSLHWVEDEIGEFFGGKVIFALDFGTEEYYEVLEVDISFRQKKCGVEDHINLWVMKEYGAKESWIELLYLSRDEWLTNIFHSRAVAYSKSDEKILLDEGRGCQPVWFNLENETRETLCIPGAPRCQRFSTMIYVESLVSVY</sequence>
<dbReference type="EMBL" id="CM001884">
    <property type="protein sequence ID" value="EOY27068.1"/>
    <property type="molecule type" value="Genomic_DNA"/>
</dbReference>
<reference evidence="2 3" key="1">
    <citation type="journal article" date="2013" name="Genome Biol.">
        <title>The genome sequence of the most widely cultivated cacao type and its use to identify candidate genes regulating pod color.</title>
        <authorList>
            <person name="Motamayor J.C."/>
            <person name="Mockaitis K."/>
            <person name="Schmutz J."/>
            <person name="Haiminen N."/>
            <person name="Iii D.L."/>
            <person name="Cornejo O."/>
            <person name="Findley S.D."/>
            <person name="Zheng P."/>
            <person name="Utro F."/>
            <person name="Royaert S."/>
            <person name="Saski C."/>
            <person name="Jenkins J."/>
            <person name="Podicheti R."/>
            <person name="Zhao M."/>
            <person name="Scheffler B.E."/>
            <person name="Stack J.C."/>
            <person name="Feltus F.A."/>
            <person name="Mustiga G.M."/>
            <person name="Amores F."/>
            <person name="Phillips W."/>
            <person name="Marelli J.P."/>
            <person name="May G.D."/>
            <person name="Shapiro H."/>
            <person name="Ma J."/>
            <person name="Bustamante C.D."/>
            <person name="Schnell R.J."/>
            <person name="Main D."/>
            <person name="Gilbert D."/>
            <person name="Parida L."/>
            <person name="Kuhn D.N."/>
        </authorList>
    </citation>
    <scope>NUCLEOTIDE SEQUENCE [LARGE SCALE GENOMIC DNA]</scope>
    <source>
        <strain evidence="3">cv. Matina 1-6</strain>
    </source>
</reference>
<name>A0A061GCB7_THECC</name>
<dbReference type="InParanoid" id="A0A061GCB7"/>
<dbReference type="Gramene" id="EOY27068">
    <property type="protein sequence ID" value="EOY27068"/>
    <property type="gene ID" value="TCM_029004"/>
</dbReference>
<dbReference type="CDD" id="cd22157">
    <property type="entry name" value="F-box_AtFBW1-like"/>
    <property type="match status" value="1"/>
</dbReference>
<dbReference type="Proteomes" id="UP000026915">
    <property type="component" value="Chromosome 6"/>
</dbReference>
<evidence type="ECO:0000313" key="2">
    <source>
        <dbReference type="EMBL" id="EOY27068.1"/>
    </source>
</evidence>
<gene>
    <name evidence="2" type="ORF">TCM_029004</name>
</gene>
<dbReference type="PANTHER" id="PTHR31672">
    <property type="entry name" value="BNACNNG10540D PROTEIN"/>
    <property type="match status" value="1"/>
</dbReference>
<organism evidence="2 3">
    <name type="scientific">Theobroma cacao</name>
    <name type="common">Cacao</name>
    <name type="synonym">Cocoa</name>
    <dbReference type="NCBI Taxonomy" id="3641"/>
    <lineage>
        <taxon>Eukaryota</taxon>
        <taxon>Viridiplantae</taxon>
        <taxon>Streptophyta</taxon>
        <taxon>Embryophyta</taxon>
        <taxon>Tracheophyta</taxon>
        <taxon>Spermatophyta</taxon>
        <taxon>Magnoliopsida</taxon>
        <taxon>eudicotyledons</taxon>
        <taxon>Gunneridae</taxon>
        <taxon>Pentapetalae</taxon>
        <taxon>rosids</taxon>
        <taxon>malvids</taxon>
        <taxon>Malvales</taxon>
        <taxon>Malvaceae</taxon>
        <taxon>Byttnerioideae</taxon>
        <taxon>Theobroma</taxon>
    </lineage>
</organism>
<dbReference type="PROSITE" id="PS50181">
    <property type="entry name" value="FBOX"/>
    <property type="match status" value="1"/>
</dbReference>
<dbReference type="Pfam" id="PF00646">
    <property type="entry name" value="F-box"/>
    <property type="match status" value="1"/>
</dbReference>
<dbReference type="InterPro" id="IPR017451">
    <property type="entry name" value="F-box-assoc_interact_dom"/>
</dbReference>
<keyword evidence="3" id="KW-1185">Reference proteome</keyword>
<dbReference type="STRING" id="3641.A0A061GCB7"/>
<dbReference type="OMA" id="RISANVC"/>
<dbReference type="HOGENOM" id="CLU_027176_1_4_1"/>
<dbReference type="PANTHER" id="PTHR31672:SF13">
    <property type="entry name" value="F-BOX PROTEIN CPR30-LIKE"/>
    <property type="match status" value="1"/>
</dbReference>